<dbReference type="GO" id="GO:0005634">
    <property type="term" value="C:nucleus"/>
    <property type="evidence" value="ECO:0007669"/>
    <property type="project" value="UniProtKB-SubCell"/>
</dbReference>
<evidence type="ECO:0000256" key="4">
    <source>
        <dbReference type="ARBA" id="ARBA00023163"/>
    </source>
</evidence>
<dbReference type="SMART" id="SM00066">
    <property type="entry name" value="GAL4"/>
    <property type="match status" value="1"/>
</dbReference>
<dbReference type="GO" id="GO:0008270">
    <property type="term" value="F:zinc ion binding"/>
    <property type="evidence" value="ECO:0007669"/>
    <property type="project" value="InterPro"/>
</dbReference>
<reference evidence="8" key="1">
    <citation type="journal article" date="2013" name="Ind. Biotechnol.">
        <title>Comparative genomics analysis of Trichoderma reesei strains.</title>
        <authorList>
            <person name="Koike H."/>
            <person name="Aerts A."/>
            <person name="LaButti K."/>
            <person name="Grigoriev I.V."/>
            <person name="Baker S.E."/>
        </authorList>
    </citation>
    <scope>NUCLEOTIDE SEQUENCE [LARGE SCALE GENOMIC DNA]</scope>
    <source>
        <strain evidence="8">ATCC 56765 / BCRC 32924 / NRRL 11460 / Rut C-30</strain>
    </source>
</reference>
<keyword evidence="2" id="KW-0479">Metal-binding</keyword>
<name>A0A024SEK7_HYPJR</name>
<organism evidence="7 8">
    <name type="scientific">Hypocrea jecorina (strain ATCC 56765 / BCRC 32924 / NRRL 11460 / Rut C-30)</name>
    <name type="common">Trichoderma reesei</name>
    <dbReference type="NCBI Taxonomy" id="1344414"/>
    <lineage>
        <taxon>Eukaryota</taxon>
        <taxon>Fungi</taxon>
        <taxon>Dikarya</taxon>
        <taxon>Ascomycota</taxon>
        <taxon>Pezizomycotina</taxon>
        <taxon>Sordariomycetes</taxon>
        <taxon>Hypocreomycetidae</taxon>
        <taxon>Hypocreales</taxon>
        <taxon>Hypocreaceae</taxon>
        <taxon>Trichoderma</taxon>
    </lineage>
</organism>
<accession>A0A024SEK7</accession>
<evidence type="ECO:0000256" key="5">
    <source>
        <dbReference type="ARBA" id="ARBA00023242"/>
    </source>
</evidence>
<evidence type="ECO:0000313" key="8">
    <source>
        <dbReference type="Proteomes" id="UP000024376"/>
    </source>
</evidence>
<protein>
    <recommendedName>
        <fullName evidence="6">Zn(2)-C6 fungal-type domain-containing protein</fullName>
    </recommendedName>
</protein>
<dbReference type="KEGG" id="trr:M419DRAFT_76687"/>
<dbReference type="HOGENOM" id="CLU_676261_0_0_1"/>
<dbReference type="Proteomes" id="UP000024376">
    <property type="component" value="Unassembled WGS sequence"/>
</dbReference>
<dbReference type="CDD" id="cd12148">
    <property type="entry name" value="fungal_TF_MHR"/>
    <property type="match status" value="1"/>
</dbReference>
<sequence length="401" mass="43444">MQASASTSNLIALAPPQFPVFERAAGVCRQCRLSKTRCDKALPSCNRCLSRKAHCVYGRQISTNNPAGGVAPEDKEEALIQPQGDRASCIPGVPLDTCYQLVGTISVALLSGVDDAEQDASLLRKLIRSAGLTTASIVQTYTRTVHGWFPVVSDSQLSHFLDSLYLVHCPSLDGVLLLAMALVCQPPCRHHDHDMRSGLYKAVKQSFMLLQTSAKPLIQVLQAGLLLSLFEYGHGLGHESELTVTACRAFCNSHNKLCVAGDDGGSEADMAITCRKAVVIMACLLDLPTLSTVERAPKRQNLNPPRPQVHTDIDDFEKICGSSSNFDVLFYVTGVVREASQYIIDEKAANSHPERYSVIEARLRNVCYTLIRAAGPNSLAFCDSIALALGYVMTASSLLFA</sequence>
<dbReference type="AlphaFoldDB" id="A0A024SEK7"/>
<evidence type="ECO:0000313" key="7">
    <source>
        <dbReference type="EMBL" id="ETS02916.1"/>
    </source>
</evidence>
<comment type="subcellular location">
    <subcellularLocation>
        <location evidence="1">Nucleus</location>
    </subcellularLocation>
</comment>
<evidence type="ECO:0000256" key="2">
    <source>
        <dbReference type="ARBA" id="ARBA00022723"/>
    </source>
</evidence>
<proteinExistence type="predicted"/>
<dbReference type="PROSITE" id="PS00463">
    <property type="entry name" value="ZN2_CY6_FUNGAL_1"/>
    <property type="match status" value="1"/>
</dbReference>
<dbReference type="Gene3D" id="4.10.240.10">
    <property type="entry name" value="Zn(2)-C6 fungal-type DNA-binding domain"/>
    <property type="match status" value="1"/>
</dbReference>
<keyword evidence="4" id="KW-0804">Transcription</keyword>
<keyword evidence="5" id="KW-0539">Nucleus</keyword>
<dbReference type="PROSITE" id="PS50048">
    <property type="entry name" value="ZN2_CY6_FUNGAL_2"/>
    <property type="match status" value="1"/>
</dbReference>
<dbReference type="CDD" id="cd00067">
    <property type="entry name" value="GAL4"/>
    <property type="match status" value="1"/>
</dbReference>
<evidence type="ECO:0000256" key="3">
    <source>
        <dbReference type="ARBA" id="ARBA00023015"/>
    </source>
</evidence>
<gene>
    <name evidence="7" type="ORF">M419DRAFT_76687</name>
</gene>
<feature type="domain" description="Zn(2)-C6 fungal-type" evidence="6">
    <location>
        <begin position="27"/>
        <end position="57"/>
    </location>
</feature>
<dbReference type="InterPro" id="IPR001138">
    <property type="entry name" value="Zn2Cys6_DnaBD"/>
</dbReference>
<dbReference type="OrthoDB" id="3522308at2759"/>
<evidence type="ECO:0000256" key="1">
    <source>
        <dbReference type="ARBA" id="ARBA00004123"/>
    </source>
</evidence>
<keyword evidence="3" id="KW-0805">Transcription regulation</keyword>
<dbReference type="InterPro" id="IPR050815">
    <property type="entry name" value="TF_fung"/>
</dbReference>
<dbReference type="PANTHER" id="PTHR47338:SF20">
    <property type="entry name" value="ZN(II)2CYS6 TRANSCRIPTION FACTOR (EUROFUNG)"/>
    <property type="match status" value="1"/>
</dbReference>
<dbReference type="GO" id="GO:0000981">
    <property type="term" value="F:DNA-binding transcription factor activity, RNA polymerase II-specific"/>
    <property type="evidence" value="ECO:0007669"/>
    <property type="project" value="InterPro"/>
</dbReference>
<dbReference type="InterPro" id="IPR036864">
    <property type="entry name" value="Zn2-C6_fun-type_DNA-bd_sf"/>
</dbReference>
<evidence type="ECO:0000259" key="6">
    <source>
        <dbReference type="PROSITE" id="PS50048"/>
    </source>
</evidence>
<dbReference type="SUPFAM" id="SSF57701">
    <property type="entry name" value="Zn2/Cys6 DNA-binding domain"/>
    <property type="match status" value="1"/>
</dbReference>
<dbReference type="Pfam" id="PF00172">
    <property type="entry name" value="Zn_clus"/>
    <property type="match status" value="1"/>
</dbReference>
<dbReference type="EMBL" id="KI911144">
    <property type="protein sequence ID" value="ETS02916.1"/>
    <property type="molecule type" value="Genomic_DNA"/>
</dbReference>
<dbReference type="PANTHER" id="PTHR47338">
    <property type="entry name" value="ZN(II)2CYS6 TRANSCRIPTION FACTOR (EUROFUNG)-RELATED"/>
    <property type="match status" value="1"/>
</dbReference>